<keyword evidence="1" id="KW-0812">Transmembrane</keyword>
<feature type="domain" description="Inner membrane protein YgaP-like transmembrane" evidence="2">
    <location>
        <begin position="1"/>
        <end position="59"/>
    </location>
</feature>
<dbReference type="EMBL" id="CP041345">
    <property type="protein sequence ID" value="QKG80658.1"/>
    <property type="molecule type" value="Genomic_DNA"/>
</dbReference>
<evidence type="ECO:0000313" key="4">
    <source>
        <dbReference type="Proteomes" id="UP000500961"/>
    </source>
</evidence>
<protein>
    <submittedName>
        <fullName evidence="3">DUF2892 domain-containing protein</fullName>
    </submittedName>
</protein>
<evidence type="ECO:0000259" key="2">
    <source>
        <dbReference type="Pfam" id="PF11127"/>
    </source>
</evidence>
<accession>A0A7D4BFF9</accession>
<dbReference type="Pfam" id="PF11127">
    <property type="entry name" value="YgaP-like_TM"/>
    <property type="match status" value="1"/>
</dbReference>
<evidence type="ECO:0000256" key="1">
    <source>
        <dbReference type="SAM" id="Phobius"/>
    </source>
</evidence>
<gene>
    <name evidence="3" type="ORF">FHG85_10395</name>
</gene>
<feature type="transmembrane region" description="Helical" evidence="1">
    <location>
        <begin position="10"/>
        <end position="27"/>
    </location>
</feature>
<name>A0A7D4BFF9_9BACT</name>
<sequence length="63" mass="7051">MKKNVGKFDMVVRIILAITIAVAGIYYHSWWGLLALIPLITGLTRFCGLYSIFGISTKCSKKE</sequence>
<dbReference type="RefSeq" id="WP_173075598.1">
    <property type="nucleotide sequence ID" value="NZ_CP041345.1"/>
</dbReference>
<keyword evidence="4" id="KW-1185">Reference proteome</keyword>
<keyword evidence="1" id="KW-1133">Transmembrane helix</keyword>
<dbReference type="InterPro" id="IPR021309">
    <property type="entry name" value="YgaP-like_TM"/>
</dbReference>
<evidence type="ECO:0000313" key="3">
    <source>
        <dbReference type="EMBL" id="QKG80658.1"/>
    </source>
</evidence>
<organism evidence="3 4">
    <name type="scientific">Tenuifilum thalassicum</name>
    <dbReference type="NCBI Taxonomy" id="2590900"/>
    <lineage>
        <taxon>Bacteria</taxon>
        <taxon>Pseudomonadati</taxon>
        <taxon>Bacteroidota</taxon>
        <taxon>Bacteroidia</taxon>
        <taxon>Bacteroidales</taxon>
        <taxon>Tenuifilaceae</taxon>
        <taxon>Tenuifilum</taxon>
    </lineage>
</organism>
<dbReference type="Proteomes" id="UP000500961">
    <property type="component" value="Chromosome"/>
</dbReference>
<dbReference type="AlphaFoldDB" id="A0A7D4BFF9"/>
<proteinExistence type="predicted"/>
<keyword evidence="1" id="KW-0472">Membrane</keyword>
<dbReference type="KEGG" id="ttz:FHG85_10395"/>
<feature type="transmembrane region" description="Helical" evidence="1">
    <location>
        <begin position="33"/>
        <end position="53"/>
    </location>
</feature>
<reference evidence="3 4" key="1">
    <citation type="submission" date="2019-07" db="EMBL/GenBank/DDBJ databases">
        <title>Thalassofilum flectens gen. nov., sp. nov., a novel moderate thermophilic anaerobe from a shallow sea hot spring in Kunashir Island (Russia), representing a new family in the order Bacteroidales, and proposal of Thalassofilacea fam. nov.</title>
        <authorList>
            <person name="Kochetkova T.V."/>
            <person name="Podosokorskaya O.A."/>
            <person name="Novikov A."/>
            <person name="Elcheninov A.G."/>
            <person name="Toshchakov S.V."/>
            <person name="Kublanov I.V."/>
        </authorList>
    </citation>
    <scope>NUCLEOTIDE SEQUENCE [LARGE SCALE GENOMIC DNA]</scope>
    <source>
        <strain evidence="3 4">38-H</strain>
    </source>
</reference>